<comment type="similarity">
    <text evidence="9">Belongs to the dethiobiotin synthetase family.</text>
</comment>
<feature type="binding site" evidence="9">
    <location>
        <begin position="119"/>
        <end position="122"/>
    </location>
    <ligand>
        <name>ATP</name>
        <dbReference type="ChEBI" id="CHEBI:30616"/>
    </ligand>
</feature>
<dbReference type="InterPro" id="IPR027417">
    <property type="entry name" value="P-loop_NTPase"/>
</dbReference>
<evidence type="ECO:0000256" key="2">
    <source>
        <dbReference type="ARBA" id="ARBA00022598"/>
    </source>
</evidence>
<dbReference type="PIRSF" id="PIRSF006755">
    <property type="entry name" value="DTB_synth"/>
    <property type="match status" value="1"/>
</dbReference>
<feature type="binding site" evidence="9">
    <location>
        <position position="119"/>
    </location>
    <ligand>
        <name>Mg(2+)</name>
        <dbReference type="ChEBI" id="CHEBI:18420"/>
    </ligand>
</feature>
<comment type="subunit">
    <text evidence="9">Homodimer.</text>
</comment>
<keyword evidence="4 9" id="KW-0547">Nucleotide-binding</keyword>
<evidence type="ECO:0000256" key="3">
    <source>
        <dbReference type="ARBA" id="ARBA00022723"/>
    </source>
</evidence>
<comment type="catalytic activity">
    <reaction evidence="8">
        <text>(7R,8S)-8-amino-7-(carboxyamino)nonanoate + ATP = (4R,5S)-dethiobiotin + ADP + phosphate + H(+)</text>
        <dbReference type="Rhea" id="RHEA:63684"/>
        <dbReference type="ChEBI" id="CHEBI:15378"/>
        <dbReference type="ChEBI" id="CHEBI:30616"/>
        <dbReference type="ChEBI" id="CHEBI:43474"/>
        <dbReference type="ChEBI" id="CHEBI:149470"/>
        <dbReference type="ChEBI" id="CHEBI:149473"/>
        <dbReference type="ChEBI" id="CHEBI:456216"/>
    </reaction>
</comment>
<dbReference type="PANTHER" id="PTHR43210">
    <property type="entry name" value="DETHIOBIOTIN SYNTHETASE"/>
    <property type="match status" value="1"/>
</dbReference>
<evidence type="ECO:0000256" key="7">
    <source>
        <dbReference type="ARBA" id="ARBA00022842"/>
    </source>
</evidence>
<accession>A0ABY4WE05</accession>
<feature type="binding site" evidence="9">
    <location>
        <position position="58"/>
    </location>
    <ligand>
        <name>Mg(2+)</name>
        <dbReference type="ChEBI" id="CHEBI:18420"/>
    </ligand>
</feature>
<evidence type="ECO:0000256" key="6">
    <source>
        <dbReference type="ARBA" id="ARBA00022840"/>
    </source>
</evidence>
<feature type="binding site" evidence="9">
    <location>
        <position position="58"/>
    </location>
    <ligand>
        <name>ATP</name>
        <dbReference type="ChEBI" id="CHEBI:30616"/>
    </ligand>
</feature>
<comment type="catalytic activity">
    <reaction evidence="9">
        <text>(7R,8S)-7,8-diammoniononanoate + CO2 + ATP = (4R,5S)-dethiobiotin + ADP + phosphate + 3 H(+)</text>
        <dbReference type="Rhea" id="RHEA:15805"/>
        <dbReference type="ChEBI" id="CHEBI:15378"/>
        <dbReference type="ChEBI" id="CHEBI:16526"/>
        <dbReference type="ChEBI" id="CHEBI:30616"/>
        <dbReference type="ChEBI" id="CHEBI:43474"/>
        <dbReference type="ChEBI" id="CHEBI:149469"/>
        <dbReference type="ChEBI" id="CHEBI:149473"/>
        <dbReference type="ChEBI" id="CHEBI:456216"/>
        <dbReference type="EC" id="6.3.3.3"/>
    </reaction>
</comment>
<dbReference type="Gene3D" id="3.40.50.300">
    <property type="entry name" value="P-loop containing nucleotide triphosphate hydrolases"/>
    <property type="match status" value="1"/>
</dbReference>
<keyword evidence="11" id="KW-1185">Reference proteome</keyword>
<dbReference type="NCBIfam" id="TIGR00347">
    <property type="entry name" value="bioD"/>
    <property type="match status" value="1"/>
</dbReference>
<evidence type="ECO:0000256" key="4">
    <source>
        <dbReference type="ARBA" id="ARBA00022741"/>
    </source>
</evidence>
<feature type="binding site" evidence="9">
    <location>
        <position position="49"/>
    </location>
    <ligand>
        <name>substrate</name>
    </ligand>
</feature>
<comment type="function">
    <text evidence="9">Catalyzes a mechanistically unusual reaction, the ATP-dependent insertion of CO2 between the N7 and N8 nitrogen atoms of 7,8-diaminopelargonic acid (DAPA, also called 7,8-diammoniononanoate) to form a ureido ring.</text>
</comment>
<dbReference type="HAMAP" id="MF_00336">
    <property type="entry name" value="BioD"/>
    <property type="match status" value="1"/>
</dbReference>
<keyword evidence="6 9" id="KW-0067">ATP-binding</keyword>
<keyword evidence="2 9" id="KW-0436">Ligase</keyword>
<dbReference type="InterPro" id="IPR004472">
    <property type="entry name" value="DTB_synth_BioD"/>
</dbReference>
<dbReference type="EMBL" id="CP098755">
    <property type="protein sequence ID" value="USG65420.1"/>
    <property type="molecule type" value="Genomic_DNA"/>
</dbReference>
<organism evidence="10 11">
    <name type="scientific">Brevibacillus ruminantium</name>
    <dbReference type="NCBI Taxonomy" id="2950604"/>
    <lineage>
        <taxon>Bacteria</taxon>
        <taxon>Bacillati</taxon>
        <taxon>Bacillota</taxon>
        <taxon>Bacilli</taxon>
        <taxon>Bacillales</taxon>
        <taxon>Paenibacillaceae</taxon>
        <taxon>Brevibacillus</taxon>
    </lineage>
</organism>
<sequence length="243" mass="25899">MQTDKQQSWTGFFVSGTDTGVGKTVVTAGLAAVLRDEGFDLGVFKPVQSGGETEEERDSYRLRILSGVSDDCGKIAPYSFAAPLTPVLAAQQEGVTLTMSELAEAGEPLQKKYAALLVEGAGGLAVPLTQTDLMADFAALLGMPLLLIGRAGLGTINHTILSAAFARQRGLQVAGVIVNGYRTDDDDKSVETNAAMIERYGDVPVLGRMPWIEGVITQARLKEAVRAHVDVKRISDLLSRQYG</sequence>
<dbReference type="PANTHER" id="PTHR43210:SF2">
    <property type="entry name" value="ATP-DEPENDENT DETHIOBIOTIN SYNTHETASE BIOD 2"/>
    <property type="match status" value="1"/>
</dbReference>
<comment type="cofactor">
    <cofactor evidence="9">
        <name>Mg(2+)</name>
        <dbReference type="ChEBI" id="CHEBI:18420"/>
    </cofactor>
</comment>
<evidence type="ECO:0000313" key="11">
    <source>
        <dbReference type="Proteomes" id="UP001056500"/>
    </source>
</evidence>
<evidence type="ECO:0000313" key="10">
    <source>
        <dbReference type="EMBL" id="USG65420.1"/>
    </source>
</evidence>
<dbReference type="Proteomes" id="UP001056500">
    <property type="component" value="Chromosome"/>
</dbReference>
<dbReference type="RefSeq" id="WP_251872504.1">
    <property type="nucleotide sequence ID" value="NZ_CP098755.1"/>
</dbReference>
<keyword evidence="3 9" id="KW-0479">Metal-binding</keyword>
<evidence type="ECO:0000256" key="5">
    <source>
        <dbReference type="ARBA" id="ARBA00022756"/>
    </source>
</evidence>
<dbReference type="EC" id="6.3.3.3" evidence="9"/>
<evidence type="ECO:0000256" key="8">
    <source>
        <dbReference type="ARBA" id="ARBA00047386"/>
    </source>
</evidence>
<feature type="active site" evidence="9">
    <location>
        <position position="45"/>
    </location>
</feature>
<dbReference type="SUPFAM" id="SSF52540">
    <property type="entry name" value="P-loop containing nucleoside triphosphate hydrolases"/>
    <property type="match status" value="1"/>
</dbReference>
<proteinExistence type="inferred from homology"/>
<comment type="caution">
    <text evidence="9">Lacks conserved residue(s) required for the propagation of feature annotation.</text>
</comment>
<dbReference type="Pfam" id="PF13500">
    <property type="entry name" value="AAA_26"/>
    <property type="match status" value="1"/>
</dbReference>
<keyword evidence="5 9" id="KW-0093">Biotin biosynthesis</keyword>
<comment type="pathway">
    <text evidence="9">Cofactor biosynthesis; biotin biosynthesis; biotin from 7,8-diaminononanoate: step 1/2.</text>
</comment>
<feature type="binding site" evidence="9">
    <location>
        <begin position="210"/>
        <end position="212"/>
    </location>
    <ligand>
        <name>ATP</name>
        <dbReference type="ChEBI" id="CHEBI:30616"/>
    </ligand>
</feature>
<name>A0ABY4WE05_9BACL</name>
<gene>
    <name evidence="9 10" type="primary">bioD</name>
    <name evidence="10" type="ORF">NDK47_25490</name>
</gene>
<feature type="binding site" evidence="9">
    <location>
        <begin position="20"/>
        <end position="25"/>
    </location>
    <ligand>
        <name>ATP</name>
        <dbReference type="ChEBI" id="CHEBI:30616"/>
    </ligand>
</feature>
<dbReference type="GO" id="GO:0004141">
    <property type="term" value="F:dethiobiotin synthase activity"/>
    <property type="evidence" value="ECO:0007669"/>
    <property type="project" value="UniProtKB-EC"/>
</dbReference>
<dbReference type="CDD" id="cd03109">
    <property type="entry name" value="DTBS"/>
    <property type="match status" value="1"/>
</dbReference>
<keyword evidence="1 9" id="KW-0963">Cytoplasm</keyword>
<comment type="subcellular location">
    <subcellularLocation>
        <location evidence="9">Cytoplasm</location>
    </subcellularLocation>
</comment>
<keyword evidence="7 9" id="KW-0460">Magnesium</keyword>
<protein>
    <recommendedName>
        <fullName evidence="9">ATP-dependent dethiobiotin synthetase BioD</fullName>
        <ecNumber evidence="9">6.3.3.3</ecNumber>
    </recommendedName>
    <alternativeName>
        <fullName evidence="9">DTB synthetase</fullName>
        <shortName evidence="9">DTBS</shortName>
    </alternativeName>
    <alternativeName>
        <fullName evidence="9">Dethiobiotin synthase</fullName>
    </alternativeName>
</protein>
<feature type="binding site" evidence="9">
    <location>
        <position position="24"/>
    </location>
    <ligand>
        <name>Mg(2+)</name>
        <dbReference type="ChEBI" id="CHEBI:18420"/>
    </ligand>
</feature>
<reference evidence="10" key="1">
    <citation type="submission" date="2022-06" db="EMBL/GenBank/DDBJ databases">
        <title>Genome sequencing of Brevibacillus sp. BB3-R1.</title>
        <authorList>
            <person name="Heo J."/>
            <person name="Lee D."/>
            <person name="Won M."/>
            <person name="Han B.-H."/>
            <person name="Hong S.-B."/>
            <person name="Kwon S.-W."/>
        </authorList>
    </citation>
    <scope>NUCLEOTIDE SEQUENCE</scope>
    <source>
        <strain evidence="10">BB3-R1</strain>
    </source>
</reference>
<evidence type="ECO:0000256" key="1">
    <source>
        <dbReference type="ARBA" id="ARBA00022490"/>
    </source>
</evidence>
<evidence type="ECO:0000256" key="9">
    <source>
        <dbReference type="HAMAP-Rule" id="MF_00336"/>
    </source>
</evidence>